<feature type="transmembrane region" description="Helical" evidence="1">
    <location>
        <begin position="73"/>
        <end position="90"/>
    </location>
</feature>
<organism evidence="2 3">
    <name type="scientific">Brooklawnia propionicigenes</name>
    <dbReference type="NCBI Taxonomy" id="3041175"/>
    <lineage>
        <taxon>Bacteria</taxon>
        <taxon>Bacillati</taxon>
        <taxon>Actinomycetota</taxon>
        <taxon>Actinomycetes</taxon>
        <taxon>Propionibacteriales</taxon>
        <taxon>Propionibacteriaceae</taxon>
        <taxon>Brooklawnia</taxon>
    </lineage>
</organism>
<proteinExistence type="predicted"/>
<evidence type="ECO:0000256" key="1">
    <source>
        <dbReference type="SAM" id="Phobius"/>
    </source>
</evidence>
<sequence>MFAAIAGLGVAGLDPVGALILTTAIASGARRSAVLAFFASSLGVTVLVGVALGESVQRLVDVVVSLIQVPDPARFWLQLTAAVALTVWAVRRYRNRNQSSPSQSRRARGSSMPAMLAAGTAWGIAALTDPTFYATAALAGQSRGIVVPAVLVMVWFLISQLPLLAVTVTYLINSEGPAVTRLVALTKRLSMALSHVLTALLAFAALLLAASSATYLGTGLFLPL</sequence>
<dbReference type="KEGG" id="broo:brsh051_18100"/>
<feature type="transmembrane region" description="Helical" evidence="1">
    <location>
        <begin position="145"/>
        <end position="172"/>
    </location>
</feature>
<evidence type="ECO:0000313" key="3">
    <source>
        <dbReference type="Proteomes" id="UP001431656"/>
    </source>
</evidence>
<keyword evidence="1" id="KW-1133">Transmembrane helix</keyword>
<dbReference type="EMBL" id="AP028056">
    <property type="protein sequence ID" value="BEH02529.1"/>
    <property type="molecule type" value="Genomic_DNA"/>
</dbReference>
<name>A0AAN0MHI9_9ACTN</name>
<feature type="transmembrane region" description="Helical" evidence="1">
    <location>
        <begin position="6"/>
        <end position="26"/>
    </location>
</feature>
<gene>
    <name evidence="2" type="ORF">brsh051_18100</name>
</gene>
<dbReference type="Proteomes" id="UP001431656">
    <property type="component" value="Chromosome"/>
</dbReference>
<dbReference type="AlphaFoldDB" id="A0AAN0MHI9"/>
<feature type="transmembrane region" description="Helical" evidence="1">
    <location>
        <begin position="193"/>
        <end position="216"/>
    </location>
</feature>
<protein>
    <submittedName>
        <fullName evidence="2">Uncharacterized protein</fullName>
    </submittedName>
</protein>
<evidence type="ECO:0000313" key="2">
    <source>
        <dbReference type="EMBL" id="BEH02529.1"/>
    </source>
</evidence>
<keyword evidence="1" id="KW-0472">Membrane</keyword>
<feature type="transmembrane region" description="Helical" evidence="1">
    <location>
        <begin position="111"/>
        <end position="133"/>
    </location>
</feature>
<reference evidence="2" key="1">
    <citation type="journal article" date="2024" name="Int. J. Syst. Evol. Microbiol.">
        <title>Brooklawnia propionicigenes sp. nov., a facultatively anaerobic, propionate-producing bacterium isolated from a methanogenic reactor treating waste from cattle farms.</title>
        <authorList>
            <person name="Akita Y."/>
            <person name="Ueki A."/>
            <person name="Tonouchi A."/>
            <person name="Sugawara Y."/>
            <person name="Honma S."/>
            <person name="Kaku N."/>
            <person name="Ueki K."/>
        </authorList>
    </citation>
    <scope>NUCLEOTIDE SEQUENCE</scope>
    <source>
        <strain evidence="2">SH051</strain>
    </source>
</reference>
<keyword evidence="1" id="KW-0812">Transmembrane</keyword>
<feature type="transmembrane region" description="Helical" evidence="1">
    <location>
        <begin position="33"/>
        <end position="53"/>
    </location>
</feature>
<keyword evidence="3" id="KW-1185">Reference proteome</keyword>
<accession>A0AAN0MHI9</accession>